<dbReference type="STRING" id="452863.Achl_1805"/>
<evidence type="ECO:0000259" key="1">
    <source>
        <dbReference type="PROSITE" id="PS51186"/>
    </source>
</evidence>
<dbReference type="SUPFAM" id="SSF55729">
    <property type="entry name" value="Acyl-CoA N-acyltransferases (Nat)"/>
    <property type="match status" value="1"/>
</dbReference>
<feature type="domain" description="N-acetyltransferase" evidence="1">
    <location>
        <begin position="13"/>
        <end position="176"/>
    </location>
</feature>
<dbReference type="InterPro" id="IPR000182">
    <property type="entry name" value="GNAT_dom"/>
</dbReference>
<dbReference type="PANTHER" id="PTHR43441">
    <property type="entry name" value="RIBOSOMAL-PROTEIN-SERINE ACETYLTRANSFERASE"/>
    <property type="match status" value="1"/>
</dbReference>
<dbReference type="AlphaFoldDB" id="B8H7K1"/>
<dbReference type="RefSeq" id="WP_015937001.1">
    <property type="nucleotide sequence ID" value="NC_011886.1"/>
</dbReference>
<dbReference type="OrthoDB" id="4938828at2"/>
<dbReference type="Proteomes" id="UP000002505">
    <property type="component" value="Chromosome"/>
</dbReference>
<reference evidence="2" key="1">
    <citation type="submission" date="2009-01" db="EMBL/GenBank/DDBJ databases">
        <title>Complete sequence of chromosome of Arthrobacter chlorophenolicus A6.</title>
        <authorList>
            <consortium name="US DOE Joint Genome Institute"/>
            <person name="Lucas S."/>
            <person name="Copeland A."/>
            <person name="Lapidus A."/>
            <person name="Glavina del Rio T."/>
            <person name="Tice H."/>
            <person name="Bruce D."/>
            <person name="Goodwin L."/>
            <person name="Pitluck S."/>
            <person name="Goltsman E."/>
            <person name="Clum A."/>
            <person name="Larimer F."/>
            <person name="Land M."/>
            <person name="Hauser L."/>
            <person name="Kyrpides N."/>
            <person name="Mikhailova N."/>
            <person name="Jansson J."/>
            <person name="Richardson P."/>
        </authorList>
    </citation>
    <scope>NUCLEOTIDE SEQUENCE [LARGE SCALE GENOMIC DNA]</scope>
    <source>
        <strain evidence="2">A6</strain>
    </source>
</reference>
<dbReference type="Gene3D" id="3.40.630.30">
    <property type="match status" value="1"/>
</dbReference>
<accession>B8H7K1</accession>
<organism evidence="2 3">
    <name type="scientific">Pseudarthrobacter chlorophenolicus (strain ATCC 700700 / DSM 12829 / CIP 107037 / JCM 12360 / KCTC 9906 / NCIMB 13794 / A6)</name>
    <name type="common">Arthrobacter chlorophenolicus</name>
    <dbReference type="NCBI Taxonomy" id="452863"/>
    <lineage>
        <taxon>Bacteria</taxon>
        <taxon>Bacillati</taxon>
        <taxon>Actinomycetota</taxon>
        <taxon>Actinomycetes</taxon>
        <taxon>Micrococcales</taxon>
        <taxon>Micrococcaceae</taxon>
        <taxon>Pseudarthrobacter</taxon>
    </lineage>
</organism>
<dbReference type="InterPro" id="IPR051908">
    <property type="entry name" value="Ribosomal_N-acetyltransferase"/>
</dbReference>
<dbReference type="EMBL" id="CP001341">
    <property type="protein sequence ID" value="ACL39781.1"/>
    <property type="molecule type" value="Genomic_DNA"/>
</dbReference>
<dbReference type="PANTHER" id="PTHR43441:SF11">
    <property type="entry name" value="RIBOSOMAL-PROTEIN-SERINE ACETYLTRANSFERASE"/>
    <property type="match status" value="1"/>
</dbReference>
<dbReference type="KEGG" id="ach:Achl_1805"/>
<dbReference type="GO" id="GO:0005737">
    <property type="term" value="C:cytoplasm"/>
    <property type="evidence" value="ECO:0007669"/>
    <property type="project" value="TreeGrafter"/>
</dbReference>
<name>B8H7K1_PSECP</name>
<proteinExistence type="predicted"/>
<dbReference type="GO" id="GO:0008999">
    <property type="term" value="F:protein-N-terminal-alanine acetyltransferase activity"/>
    <property type="evidence" value="ECO:0007669"/>
    <property type="project" value="TreeGrafter"/>
</dbReference>
<dbReference type="GO" id="GO:1990189">
    <property type="term" value="F:protein N-terminal-serine acetyltransferase activity"/>
    <property type="evidence" value="ECO:0007669"/>
    <property type="project" value="TreeGrafter"/>
</dbReference>
<dbReference type="eggNOG" id="COG1670">
    <property type="taxonomic scope" value="Bacteria"/>
</dbReference>
<gene>
    <name evidence="2" type="ordered locus">Achl_1805</name>
</gene>
<sequence>MCPTPETPHCPGVTLVDVDELVLEQLLSLAHRDASPDEVAPPLGGPGWNPERTAWFRNYHREAAAGLDGEAGEKSWAVFSAGHAAGSVRLKRVAPAEVPTAETGIWLGRSFRSRGVGTAALELVLEYARRAGLSRVTARTLAGNRAAQRLLASAGCRLTPDDDGTVLAVVDLSSNK</sequence>
<dbReference type="Pfam" id="PF13302">
    <property type="entry name" value="Acetyltransf_3"/>
    <property type="match status" value="1"/>
</dbReference>
<dbReference type="HOGENOM" id="CLU_132606_0_0_11"/>
<evidence type="ECO:0000313" key="3">
    <source>
        <dbReference type="Proteomes" id="UP000002505"/>
    </source>
</evidence>
<keyword evidence="3" id="KW-1185">Reference proteome</keyword>
<dbReference type="CDD" id="cd04301">
    <property type="entry name" value="NAT_SF"/>
    <property type="match status" value="1"/>
</dbReference>
<dbReference type="PROSITE" id="PS51186">
    <property type="entry name" value="GNAT"/>
    <property type="match status" value="1"/>
</dbReference>
<evidence type="ECO:0000313" key="2">
    <source>
        <dbReference type="EMBL" id="ACL39781.1"/>
    </source>
</evidence>
<protein>
    <submittedName>
        <fullName evidence="2">GCN5-related N-acetyltransferase</fullName>
    </submittedName>
</protein>
<dbReference type="InterPro" id="IPR016181">
    <property type="entry name" value="Acyl_CoA_acyltransferase"/>
</dbReference>